<dbReference type="Gene3D" id="2.60.370.10">
    <property type="entry name" value="Ctag/Cox11"/>
    <property type="match status" value="1"/>
</dbReference>
<dbReference type="PANTHER" id="PTHR21320">
    <property type="entry name" value="CYTOCHROME C OXIDASE ASSEMBLY PROTEIN COX11-RELATED"/>
    <property type="match status" value="1"/>
</dbReference>
<evidence type="ECO:0000313" key="11">
    <source>
        <dbReference type="EMBL" id="NML33215.1"/>
    </source>
</evidence>
<dbReference type="InterPro" id="IPR023471">
    <property type="entry name" value="CtaG/Cox11_dom_sf"/>
</dbReference>
<accession>A0A7X9X861</accession>
<dbReference type="InterPro" id="IPR007533">
    <property type="entry name" value="Cyt_c_oxidase_assmbl_CtaG"/>
</dbReference>
<dbReference type="Pfam" id="PF04442">
    <property type="entry name" value="CtaG_Cox11"/>
    <property type="match status" value="1"/>
</dbReference>
<evidence type="ECO:0000256" key="10">
    <source>
        <dbReference type="SAM" id="Phobius"/>
    </source>
</evidence>
<evidence type="ECO:0000256" key="5">
    <source>
        <dbReference type="ARBA" id="ARBA00022692"/>
    </source>
</evidence>
<evidence type="ECO:0000256" key="7">
    <source>
        <dbReference type="ARBA" id="ARBA00022989"/>
    </source>
</evidence>
<comment type="similarity">
    <text evidence="3">Belongs to the COX11/CtaG family.</text>
</comment>
<proteinExistence type="inferred from homology"/>
<evidence type="ECO:0000256" key="8">
    <source>
        <dbReference type="ARBA" id="ARBA00023008"/>
    </source>
</evidence>
<dbReference type="NCBIfam" id="NF003465">
    <property type="entry name" value="PRK05089.1"/>
    <property type="match status" value="1"/>
</dbReference>
<evidence type="ECO:0000256" key="2">
    <source>
        <dbReference type="ARBA" id="ARBA00004382"/>
    </source>
</evidence>
<sequence>MSTQPPAEADRSFNRSMLIKLFVVALMMFGFGFALVPMYRAICQITGVNNLVQRDVSAREAKNTQVDMSRTISIEFDANARGLLGFKPEQRSLDVHPGEVTTVMYDVSNEQSRTIRAQAIPSYAPKQATEYFRKIECFCFTQQTLNANETKRMPVVFVVDPKLPKDVKTITLSYTFFELNTPAANTDDAAPKASATGSVGVGNTAAATAAKPA</sequence>
<organism evidence="11 12">
    <name type="scientific">Paraburkholderia antibiotica</name>
    <dbReference type="NCBI Taxonomy" id="2728839"/>
    <lineage>
        <taxon>Bacteria</taxon>
        <taxon>Pseudomonadati</taxon>
        <taxon>Pseudomonadota</taxon>
        <taxon>Betaproteobacteria</taxon>
        <taxon>Burkholderiales</taxon>
        <taxon>Burkholderiaceae</taxon>
        <taxon>Paraburkholderia</taxon>
    </lineage>
</organism>
<keyword evidence="9 10" id="KW-0472">Membrane</keyword>
<dbReference type="PIRSF" id="PIRSF005413">
    <property type="entry name" value="COX11"/>
    <property type="match status" value="1"/>
</dbReference>
<dbReference type="EMBL" id="JABBFZ010000013">
    <property type="protein sequence ID" value="NML33215.1"/>
    <property type="molecule type" value="Genomic_DNA"/>
</dbReference>
<evidence type="ECO:0000256" key="9">
    <source>
        <dbReference type="ARBA" id="ARBA00023136"/>
    </source>
</evidence>
<dbReference type="SUPFAM" id="SSF110111">
    <property type="entry name" value="Ctag/Cox11"/>
    <property type="match status" value="1"/>
</dbReference>
<keyword evidence="7 10" id="KW-1133">Transmembrane helix</keyword>
<feature type="transmembrane region" description="Helical" evidence="10">
    <location>
        <begin position="21"/>
        <end position="39"/>
    </location>
</feature>
<evidence type="ECO:0000256" key="3">
    <source>
        <dbReference type="ARBA" id="ARBA00009620"/>
    </source>
</evidence>
<keyword evidence="8" id="KW-0186">Copper</keyword>
<comment type="function">
    <text evidence="1">Exerts its effect at some terminal stage of cytochrome c oxidase synthesis, probably by being involved in the insertion of the copper B into subunit I.</text>
</comment>
<evidence type="ECO:0000313" key="12">
    <source>
        <dbReference type="Proteomes" id="UP000583127"/>
    </source>
</evidence>
<dbReference type="RefSeq" id="WP_169499457.1">
    <property type="nucleotide sequence ID" value="NZ_JABBFZ010000013.1"/>
</dbReference>
<comment type="subcellular location">
    <subcellularLocation>
        <location evidence="2">Cell inner membrane</location>
        <topology evidence="2">Single-pass type II membrane protein</topology>
        <orientation evidence="2">Periplasmic side</orientation>
    </subcellularLocation>
</comment>
<dbReference type="PANTHER" id="PTHR21320:SF3">
    <property type="entry name" value="CYTOCHROME C OXIDASE ASSEMBLY PROTEIN COX11, MITOCHONDRIAL-RELATED"/>
    <property type="match status" value="1"/>
</dbReference>
<dbReference type="Proteomes" id="UP000583127">
    <property type="component" value="Unassembled WGS sequence"/>
</dbReference>
<keyword evidence="6" id="KW-0735">Signal-anchor</keyword>
<gene>
    <name evidence="11" type="ORF">HHL14_20555</name>
</gene>
<keyword evidence="5 10" id="KW-0812">Transmembrane</keyword>
<reference evidence="11 12" key="1">
    <citation type="submission" date="2020-04" db="EMBL/GenBank/DDBJ databases">
        <title>Paraburkholderia sp. G-4-1-8 isolated from soil.</title>
        <authorList>
            <person name="Dahal R.H."/>
        </authorList>
    </citation>
    <scope>NUCLEOTIDE SEQUENCE [LARGE SCALE GENOMIC DNA]</scope>
    <source>
        <strain evidence="11 12">G-4-1-8</strain>
    </source>
</reference>
<evidence type="ECO:0000256" key="4">
    <source>
        <dbReference type="ARBA" id="ARBA00015384"/>
    </source>
</evidence>
<dbReference type="GO" id="GO:0005886">
    <property type="term" value="C:plasma membrane"/>
    <property type="evidence" value="ECO:0007669"/>
    <property type="project" value="UniProtKB-SubCell"/>
</dbReference>
<protein>
    <recommendedName>
        <fullName evidence="4">Cytochrome c oxidase assembly protein CtaG</fullName>
    </recommendedName>
</protein>
<evidence type="ECO:0000256" key="6">
    <source>
        <dbReference type="ARBA" id="ARBA00022968"/>
    </source>
</evidence>
<dbReference type="GO" id="GO:0005507">
    <property type="term" value="F:copper ion binding"/>
    <property type="evidence" value="ECO:0007669"/>
    <property type="project" value="InterPro"/>
</dbReference>
<name>A0A7X9X861_9BURK</name>
<comment type="caution">
    <text evidence="11">The sequence shown here is derived from an EMBL/GenBank/DDBJ whole genome shotgun (WGS) entry which is preliminary data.</text>
</comment>
<keyword evidence="12" id="KW-1185">Reference proteome</keyword>
<evidence type="ECO:0000256" key="1">
    <source>
        <dbReference type="ARBA" id="ARBA00004007"/>
    </source>
</evidence>
<dbReference type="AlphaFoldDB" id="A0A7X9X861"/>